<evidence type="ECO:0008006" key="5">
    <source>
        <dbReference type="Google" id="ProtNLM"/>
    </source>
</evidence>
<dbReference type="HOGENOM" id="CLU_2979836_0_0_1"/>
<evidence type="ECO:0000313" key="4">
    <source>
        <dbReference type="Proteomes" id="UP000008370"/>
    </source>
</evidence>
<feature type="region of interest" description="Disordered" evidence="1">
    <location>
        <begin position="28"/>
        <end position="58"/>
    </location>
</feature>
<dbReference type="InParanoid" id="K5W444"/>
<protein>
    <recommendedName>
        <fullName evidence="5">Secreted protein</fullName>
    </recommendedName>
</protein>
<feature type="signal peptide" evidence="2">
    <location>
        <begin position="1"/>
        <end position="23"/>
    </location>
</feature>
<evidence type="ECO:0000313" key="3">
    <source>
        <dbReference type="EMBL" id="EKM58668.1"/>
    </source>
</evidence>
<dbReference type="RefSeq" id="XP_007393971.1">
    <property type="nucleotide sequence ID" value="XM_007393909.1"/>
</dbReference>
<dbReference type="GeneID" id="18915688"/>
<proteinExistence type="predicted"/>
<sequence length="58" mass="5643">MSIVVSTTVAVLLPGLLLGVCCARTSNSSAQIGHSPGTSGGVSPTNASSEREEGEGVA</sequence>
<name>K5W444_PHACS</name>
<reference evidence="3 4" key="1">
    <citation type="journal article" date="2012" name="BMC Genomics">
        <title>Comparative genomics of the white-rot fungi, Phanerochaete carnosa and P. chrysosporium, to elucidate the genetic basis of the distinct wood types they colonize.</title>
        <authorList>
            <person name="Suzuki H."/>
            <person name="MacDonald J."/>
            <person name="Syed K."/>
            <person name="Salamov A."/>
            <person name="Hori C."/>
            <person name="Aerts A."/>
            <person name="Henrissat B."/>
            <person name="Wiebenga A."/>
            <person name="vanKuyk P.A."/>
            <person name="Barry K."/>
            <person name="Lindquist E."/>
            <person name="LaButti K."/>
            <person name="Lapidus A."/>
            <person name="Lucas S."/>
            <person name="Coutinho P."/>
            <person name="Gong Y."/>
            <person name="Samejima M."/>
            <person name="Mahadevan R."/>
            <person name="Abou-Zaid M."/>
            <person name="de Vries R.P."/>
            <person name="Igarashi K."/>
            <person name="Yadav J.S."/>
            <person name="Grigoriev I.V."/>
            <person name="Master E.R."/>
        </authorList>
    </citation>
    <scope>NUCLEOTIDE SEQUENCE [LARGE SCALE GENOMIC DNA]</scope>
    <source>
        <strain evidence="3 4">HHB-10118-sp</strain>
    </source>
</reference>
<keyword evidence="4" id="KW-1185">Reference proteome</keyword>
<dbReference type="AlphaFoldDB" id="K5W444"/>
<organism evidence="3 4">
    <name type="scientific">Phanerochaete carnosa (strain HHB-10118-sp)</name>
    <name type="common">White-rot fungus</name>
    <name type="synonym">Peniophora carnosa</name>
    <dbReference type="NCBI Taxonomy" id="650164"/>
    <lineage>
        <taxon>Eukaryota</taxon>
        <taxon>Fungi</taxon>
        <taxon>Dikarya</taxon>
        <taxon>Basidiomycota</taxon>
        <taxon>Agaricomycotina</taxon>
        <taxon>Agaricomycetes</taxon>
        <taxon>Polyporales</taxon>
        <taxon>Phanerochaetaceae</taxon>
        <taxon>Phanerochaete</taxon>
    </lineage>
</organism>
<dbReference type="Proteomes" id="UP000008370">
    <property type="component" value="Unassembled WGS sequence"/>
</dbReference>
<feature type="chain" id="PRO_5003890523" description="Secreted protein" evidence="2">
    <location>
        <begin position="24"/>
        <end position="58"/>
    </location>
</feature>
<dbReference type="EMBL" id="JH930470">
    <property type="protein sequence ID" value="EKM58668.1"/>
    <property type="molecule type" value="Genomic_DNA"/>
</dbReference>
<keyword evidence="2" id="KW-0732">Signal</keyword>
<accession>K5W444</accession>
<gene>
    <name evidence="3" type="ORF">PHACADRAFT_253153</name>
</gene>
<dbReference type="KEGG" id="pco:PHACADRAFT_253153"/>
<evidence type="ECO:0000256" key="1">
    <source>
        <dbReference type="SAM" id="MobiDB-lite"/>
    </source>
</evidence>
<evidence type="ECO:0000256" key="2">
    <source>
        <dbReference type="SAM" id="SignalP"/>
    </source>
</evidence>